<evidence type="ECO:0000256" key="2">
    <source>
        <dbReference type="ARBA" id="ARBA00008156"/>
    </source>
</evidence>
<dbReference type="PANTHER" id="PTHR32303">
    <property type="entry name" value="QUINOPROTEIN ALCOHOL DEHYDROGENASE (CYTOCHROME C)"/>
    <property type="match status" value="1"/>
</dbReference>
<dbReference type="Proteomes" id="UP000694853">
    <property type="component" value="Unplaced"/>
</dbReference>
<reference evidence="6" key="2">
    <citation type="submission" date="2025-08" db="UniProtKB">
        <authorList>
            <consortium name="RefSeq"/>
        </authorList>
    </citation>
    <scope>IDENTIFICATION</scope>
    <source>
        <tissue evidence="6">Young leaves</tissue>
    </source>
</reference>
<keyword evidence="3" id="KW-0560">Oxidoreductase</keyword>
<evidence type="ECO:0000313" key="5">
    <source>
        <dbReference type="Proteomes" id="UP000694853"/>
    </source>
</evidence>
<dbReference type="RefSeq" id="XP_027353562.1">
    <property type="nucleotide sequence ID" value="XM_027497761.1"/>
</dbReference>
<dbReference type="KEGG" id="aprc:113863955"/>
<dbReference type="GeneID" id="113863955"/>
<keyword evidence="5" id="KW-1185">Reference proteome</keyword>
<dbReference type="AlphaFoldDB" id="A0A8B8LBF5"/>
<evidence type="ECO:0000259" key="4">
    <source>
        <dbReference type="Pfam" id="PF13360"/>
    </source>
</evidence>
<organism evidence="5 6">
    <name type="scientific">Abrus precatorius</name>
    <name type="common">Indian licorice</name>
    <name type="synonym">Glycine abrus</name>
    <dbReference type="NCBI Taxonomy" id="3816"/>
    <lineage>
        <taxon>Eukaryota</taxon>
        <taxon>Viridiplantae</taxon>
        <taxon>Streptophyta</taxon>
        <taxon>Embryophyta</taxon>
        <taxon>Tracheophyta</taxon>
        <taxon>Spermatophyta</taxon>
        <taxon>Magnoliopsida</taxon>
        <taxon>eudicotyledons</taxon>
        <taxon>Gunneridae</taxon>
        <taxon>Pentapetalae</taxon>
        <taxon>rosids</taxon>
        <taxon>fabids</taxon>
        <taxon>Fabales</taxon>
        <taxon>Fabaceae</taxon>
        <taxon>Papilionoideae</taxon>
        <taxon>50 kb inversion clade</taxon>
        <taxon>NPAAA clade</taxon>
        <taxon>indigoferoid/millettioid clade</taxon>
        <taxon>Abreae</taxon>
        <taxon>Abrus</taxon>
    </lineage>
</organism>
<name>A0A8B8LBF5_ABRPR</name>
<dbReference type="SUPFAM" id="SSF50998">
    <property type="entry name" value="Quinoprotein alcohol dehydrogenase-like"/>
    <property type="match status" value="1"/>
</dbReference>
<dbReference type="InterPro" id="IPR011047">
    <property type="entry name" value="Quinoprotein_ADH-like_sf"/>
</dbReference>
<evidence type="ECO:0000256" key="1">
    <source>
        <dbReference type="ARBA" id="ARBA00001931"/>
    </source>
</evidence>
<reference evidence="5" key="1">
    <citation type="journal article" date="2019" name="Toxins">
        <title>Detection of Abrin-Like and Prepropulchellin-Like Toxin Genes and Transcripts Using Whole Genome Sequencing and Full-Length Transcript Sequencing of Abrus precatorius.</title>
        <authorList>
            <person name="Hovde B.T."/>
            <person name="Daligault H.E."/>
            <person name="Hanschen E.R."/>
            <person name="Kunde Y.A."/>
            <person name="Johnson M.B."/>
            <person name="Starkenburg S.R."/>
            <person name="Johnson S.L."/>
        </authorList>
    </citation>
    <scope>NUCLEOTIDE SEQUENCE [LARGE SCALE GENOMIC DNA]</scope>
</reference>
<dbReference type="InterPro" id="IPR002372">
    <property type="entry name" value="PQQ_rpt_dom"/>
</dbReference>
<gene>
    <name evidence="6" type="primary">LOC113863955</name>
</gene>
<comment type="cofactor">
    <cofactor evidence="1">
        <name>pyrroloquinoline quinone</name>
        <dbReference type="ChEBI" id="CHEBI:58442"/>
    </cofactor>
</comment>
<dbReference type="Gene3D" id="2.40.10.480">
    <property type="match status" value="2"/>
</dbReference>
<protein>
    <submittedName>
        <fullName evidence="6">Uncharacterized protein LOC113863955</fullName>
    </submittedName>
</protein>
<sequence length="188" mass="19720">MMLTTYVNGTKKDLVVAVQKSGYAWALDRNKGNLVWLTEAGPGGFAGGGTWGAATDERRVYTNIANSQNKNFTLFPSNRITTTGGWVGMDSSNGKILWSTANPSNSSASGPVSVANEVVFAGSTDKEGSIYAINAMSGKILWSYKTGGSVYGGMSIGNGCIYVGHGYNVNLGPLSNLTSGIFLFAFCV</sequence>
<dbReference type="SMART" id="SM00564">
    <property type="entry name" value="PQQ"/>
    <property type="match status" value="1"/>
</dbReference>
<comment type="similarity">
    <text evidence="2">Belongs to the bacterial PQQ dehydrogenase family.</text>
</comment>
<dbReference type="GO" id="GO:0016491">
    <property type="term" value="F:oxidoreductase activity"/>
    <property type="evidence" value="ECO:0007669"/>
    <property type="project" value="UniProtKB-KW"/>
</dbReference>
<dbReference type="PANTHER" id="PTHR32303:SF10">
    <property type="entry name" value="OUTER MEMBRANE PROTEIN ASSEMBLY FACTOR BAMB"/>
    <property type="match status" value="1"/>
</dbReference>
<dbReference type="OrthoDB" id="416253at2759"/>
<evidence type="ECO:0000256" key="3">
    <source>
        <dbReference type="ARBA" id="ARBA00023002"/>
    </source>
</evidence>
<accession>A0A8B8LBF5</accession>
<dbReference type="Pfam" id="PF13360">
    <property type="entry name" value="PQQ_2"/>
    <property type="match status" value="1"/>
</dbReference>
<evidence type="ECO:0000313" key="6">
    <source>
        <dbReference type="RefSeq" id="XP_027353562.1"/>
    </source>
</evidence>
<dbReference type="InterPro" id="IPR018391">
    <property type="entry name" value="PQQ_b-propeller_rpt"/>
</dbReference>
<proteinExistence type="inferred from homology"/>
<feature type="domain" description="Pyrrolo-quinoline quinone repeat" evidence="4">
    <location>
        <begin position="87"/>
        <end position="163"/>
    </location>
</feature>